<sequence>MSEKVNTNMTFRCTFDEKSKAEAIARVKKFNSISEYLRDLLIKDISATEEYLHCLAKEFDLAMNTVSTVHTPFFELAPEPLPKPTGTKNAHLREQMSIFAIHSESK</sequence>
<accession>A0A6N1N1Y2</accession>
<dbReference type="RefSeq" id="WP_174894511.1">
    <property type="nucleotide sequence ID" value="NZ_CP054803.1"/>
</dbReference>
<dbReference type="AlphaFoldDB" id="A0A6N1N1Y2"/>
<dbReference type="Proteomes" id="UP000509126">
    <property type="component" value="Chromosome"/>
</dbReference>
<organism evidence="1 2">
    <name type="scientific">Acinetobacter lwoffii</name>
    <dbReference type="NCBI Taxonomy" id="28090"/>
    <lineage>
        <taxon>Bacteria</taxon>
        <taxon>Pseudomonadati</taxon>
        <taxon>Pseudomonadota</taxon>
        <taxon>Gammaproteobacteria</taxon>
        <taxon>Moraxellales</taxon>
        <taxon>Moraxellaceae</taxon>
        <taxon>Acinetobacter</taxon>
    </lineage>
</organism>
<dbReference type="EMBL" id="CP054803">
    <property type="protein sequence ID" value="QKU21866.1"/>
    <property type="molecule type" value="Genomic_DNA"/>
</dbReference>
<protein>
    <submittedName>
        <fullName evidence="1">Uncharacterized protein</fullName>
    </submittedName>
</protein>
<evidence type="ECO:0000313" key="1">
    <source>
        <dbReference type="EMBL" id="QKU21866.1"/>
    </source>
</evidence>
<name>A0A6N1N1Y2_ACILW</name>
<gene>
    <name evidence="1" type="ORF">FOB19_10925</name>
</gene>
<evidence type="ECO:0000313" key="2">
    <source>
        <dbReference type="Proteomes" id="UP000509126"/>
    </source>
</evidence>
<proteinExistence type="predicted"/>
<reference evidence="1 2" key="1">
    <citation type="submission" date="2019-11" db="EMBL/GenBank/DDBJ databases">
        <title>FDA dAtabase for Regulatory Grade micrObial Sequences (FDA-ARGOS): Supporting development and validation of Infectious Disease Dx tests.</title>
        <authorList>
            <person name="Patel R."/>
            <person name="Rucinski S."/>
            <person name="Tallon L."/>
            <person name="Sadzewicz L."/>
            <person name="Vavikolanu K."/>
            <person name="Mehta A."/>
            <person name="Aluvathingal J."/>
            <person name="Nadendla S."/>
            <person name="Nandy P."/>
            <person name="Geyer C."/>
            <person name="Yan Y."/>
            <person name="Sichtig H."/>
        </authorList>
    </citation>
    <scope>NUCLEOTIDE SEQUENCE [LARGE SCALE GENOMIC DNA]</scope>
    <source>
        <strain evidence="1 2">FDAARGOS_557</strain>
    </source>
</reference>